<dbReference type="EMBL" id="KQ990597">
    <property type="protein sequence ID" value="KZV52900.1"/>
    <property type="molecule type" value="Genomic_DNA"/>
</dbReference>
<dbReference type="Proteomes" id="UP000250235">
    <property type="component" value="Unassembled WGS sequence"/>
</dbReference>
<gene>
    <name evidence="2" type="ORF">F511_36563</name>
</gene>
<sequence length="1006" mass="111565">MRKKCSDFRIYVKDNRRSVWEGLTTAVYVRCGSTVQGEHGFFRSGKRSDLRDLSFRGNIISGLIRAESAECASSSPINLSAMASALIINTIQVYFAFVLGMEHEGMVSMFEALLASGLSGFLGCSSALFEAALVEFFHNASIRDGMIVSTVQGKTVAISEELRALSYDDNLLRTSCKKREMASGFRLLNDILAKSVTVKAGSFDAVTHERFLMMSVIYGGVPVNWGRLLFNTLKDMVTPATRKARGYERKRTTTRRATPTATDLVLVTVAQEAVPIQMISAVTPPAPKRKAPKRRLQLPAGFDDEIIEKEPAVESVIEQQRERITADEVDKIIDQIITETAQRETDVEEPSLTRSDDIIVEITKRSIVVNDEDDNLDGAENESARKMAYFTAPKQFLTEPLRSGEDDDMSGSKQPSKIIEPTAAEQDKEIESVATVDLSLEMSVATMTDSEDTEPLSKVLDLTEKSKSDEESMPIKDILKQFPEGMMLPSLTDAEPTRIKFGLVIEISGLSKGDCLSKLAVLDSVKDIIVKEKHILAWAKTDSLETAIRTKTLVDGSWLIQEGNDFLKHLPKPVVSLDLEFPPQRQFDDNLALVSVFFKVIRKRWADVCIEVLQFSASGRLQPVGSHNFCRDIVAVGTVLRASVNQIQTQHVQKRDDAEKLKDVLLLHIRSLEQRFTEILDQLDRTYRGRDDKMGEIGSSRGPQRPLDDHAYLVLVMEEEELEESVGVNPLGNEVVVVRIEGTGDINTRSVLGKRVYLVTLAMSLFDLQDVCIAIGSLATLDLPMVVDLIGIYGLKGPYCTLTTTNWFFHDDGDELSKTLTLQLKKPPPHFSSHLTPPPPCTPRAAAASLARNCSGQYFEENSSAPISSGLLVQVDEGVSLPVVDLIDVIYRRLPSKNKIREASRRAAAMCGGDHHVARALWHARHHHALVARWRISRRALAARLVHGGRTNTLRMAVGVREACRPTHVACCARCARWTQARRASAPHDGAAGGRDPLRRLVARRR</sequence>
<accession>A0A2Z7D1K8</accession>
<reference evidence="2 3" key="1">
    <citation type="journal article" date="2015" name="Proc. Natl. Acad. Sci. U.S.A.">
        <title>The resurrection genome of Boea hygrometrica: A blueprint for survival of dehydration.</title>
        <authorList>
            <person name="Xiao L."/>
            <person name="Yang G."/>
            <person name="Zhang L."/>
            <person name="Yang X."/>
            <person name="Zhao S."/>
            <person name="Ji Z."/>
            <person name="Zhou Q."/>
            <person name="Hu M."/>
            <person name="Wang Y."/>
            <person name="Chen M."/>
            <person name="Xu Y."/>
            <person name="Jin H."/>
            <person name="Xiao X."/>
            <person name="Hu G."/>
            <person name="Bao F."/>
            <person name="Hu Y."/>
            <person name="Wan P."/>
            <person name="Li L."/>
            <person name="Deng X."/>
            <person name="Kuang T."/>
            <person name="Xiang C."/>
            <person name="Zhu J.K."/>
            <person name="Oliver M.J."/>
            <person name="He Y."/>
        </authorList>
    </citation>
    <scope>NUCLEOTIDE SEQUENCE [LARGE SCALE GENOMIC DNA]</scope>
    <source>
        <strain evidence="3">cv. XS01</strain>
    </source>
</reference>
<evidence type="ECO:0000313" key="3">
    <source>
        <dbReference type="Proteomes" id="UP000250235"/>
    </source>
</evidence>
<protein>
    <submittedName>
        <fullName evidence="2">Splicing factor 3B subunit 1-like</fullName>
    </submittedName>
</protein>
<proteinExistence type="predicted"/>
<dbReference type="OrthoDB" id="1741306at2759"/>
<organism evidence="2 3">
    <name type="scientific">Dorcoceras hygrometricum</name>
    <dbReference type="NCBI Taxonomy" id="472368"/>
    <lineage>
        <taxon>Eukaryota</taxon>
        <taxon>Viridiplantae</taxon>
        <taxon>Streptophyta</taxon>
        <taxon>Embryophyta</taxon>
        <taxon>Tracheophyta</taxon>
        <taxon>Spermatophyta</taxon>
        <taxon>Magnoliopsida</taxon>
        <taxon>eudicotyledons</taxon>
        <taxon>Gunneridae</taxon>
        <taxon>Pentapetalae</taxon>
        <taxon>asterids</taxon>
        <taxon>lamiids</taxon>
        <taxon>Lamiales</taxon>
        <taxon>Gesneriaceae</taxon>
        <taxon>Didymocarpoideae</taxon>
        <taxon>Trichosporeae</taxon>
        <taxon>Loxocarpinae</taxon>
        <taxon>Dorcoceras</taxon>
    </lineage>
</organism>
<evidence type="ECO:0000256" key="1">
    <source>
        <dbReference type="SAM" id="MobiDB-lite"/>
    </source>
</evidence>
<name>A0A2Z7D1K8_9LAMI</name>
<feature type="region of interest" description="Disordered" evidence="1">
    <location>
        <begin position="983"/>
        <end position="1006"/>
    </location>
</feature>
<dbReference type="AlphaFoldDB" id="A0A2Z7D1K8"/>
<evidence type="ECO:0000313" key="2">
    <source>
        <dbReference type="EMBL" id="KZV52900.1"/>
    </source>
</evidence>
<keyword evidence="3" id="KW-1185">Reference proteome</keyword>